<accession>A0A3N1L537</accession>
<dbReference type="InterPro" id="IPR030678">
    <property type="entry name" value="Peptide/Ni-bd"/>
</dbReference>
<dbReference type="InterPro" id="IPR000914">
    <property type="entry name" value="SBP_5_dom"/>
</dbReference>
<dbReference type="GO" id="GO:0043190">
    <property type="term" value="C:ATP-binding cassette (ABC) transporter complex"/>
    <property type="evidence" value="ECO:0007669"/>
    <property type="project" value="InterPro"/>
</dbReference>
<feature type="signal peptide" evidence="4">
    <location>
        <begin position="1"/>
        <end position="27"/>
    </location>
</feature>
<dbReference type="Pfam" id="PF00496">
    <property type="entry name" value="SBP_bac_5"/>
    <property type="match status" value="1"/>
</dbReference>
<dbReference type="EMBL" id="RJKX01000015">
    <property type="protein sequence ID" value="ROP84495.1"/>
    <property type="molecule type" value="Genomic_DNA"/>
</dbReference>
<dbReference type="AlphaFoldDB" id="A0A3N1L537"/>
<dbReference type="PANTHER" id="PTHR30290:SF38">
    <property type="entry name" value="D,D-DIPEPTIDE-BINDING PERIPLASMIC PROTEIN DDPA-RELATED"/>
    <property type="match status" value="1"/>
</dbReference>
<keyword evidence="7" id="KW-1185">Reference proteome</keyword>
<dbReference type="RefSeq" id="WP_197735718.1">
    <property type="nucleotide sequence ID" value="NZ_AP019700.1"/>
</dbReference>
<dbReference type="PANTHER" id="PTHR30290">
    <property type="entry name" value="PERIPLASMIC BINDING COMPONENT OF ABC TRANSPORTER"/>
    <property type="match status" value="1"/>
</dbReference>
<evidence type="ECO:0000259" key="5">
    <source>
        <dbReference type="Pfam" id="PF00496"/>
    </source>
</evidence>
<dbReference type="Proteomes" id="UP000278222">
    <property type="component" value="Unassembled WGS sequence"/>
</dbReference>
<dbReference type="GO" id="GO:0030288">
    <property type="term" value="C:outer membrane-bounded periplasmic space"/>
    <property type="evidence" value="ECO:0007669"/>
    <property type="project" value="UniProtKB-ARBA"/>
</dbReference>
<dbReference type="CDD" id="cd08517">
    <property type="entry name" value="PBP2_NikA_DppA_OppA_like_13"/>
    <property type="match status" value="1"/>
</dbReference>
<dbReference type="GO" id="GO:0015833">
    <property type="term" value="P:peptide transport"/>
    <property type="evidence" value="ECO:0007669"/>
    <property type="project" value="TreeGrafter"/>
</dbReference>
<evidence type="ECO:0000313" key="6">
    <source>
        <dbReference type="EMBL" id="ROP84495.1"/>
    </source>
</evidence>
<dbReference type="GO" id="GO:1904680">
    <property type="term" value="F:peptide transmembrane transporter activity"/>
    <property type="evidence" value="ECO:0007669"/>
    <property type="project" value="TreeGrafter"/>
</dbReference>
<comment type="subcellular location">
    <subcellularLocation>
        <location evidence="1">Periplasm</location>
    </subcellularLocation>
</comment>
<dbReference type="Gene3D" id="3.40.190.10">
    <property type="entry name" value="Periplasmic binding protein-like II"/>
    <property type="match status" value="1"/>
</dbReference>
<evidence type="ECO:0000256" key="2">
    <source>
        <dbReference type="ARBA" id="ARBA00005695"/>
    </source>
</evidence>
<dbReference type="Gene3D" id="3.10.105.10">
    <property type="entry name" value="Dipeptide-binding Protein, Domain 3"/>
    <property type="match status" value="1"/>
</dbReference>
<dbReference type="InterPro" id="IPR039424">
    <property type="entry name" value="SBP_5"/>
</dbReference>
<evidence type="ECO:0000256" key="1">
    <source>
        <dbReference type="ARBA" id="ARBA00004418"/>
    </source>
</evidence>
<organism evidence="6 7">
    <name type="scientific">Stella humosa</name>
    <dbReference type="NCBI Taxonomy" id="94"/>
    <lineage>
        <taxon>Bacteria</taxon>
        <taxon>Pseudomonadati</taxon>
        <taxon>Pseudomonadota</taxon>
        <taxon>Alphaproteobacteria</taxon>
        <taxon>Rhodospirillales</taxon>
        <taxon>Stellaceae</taxon>
        <taxon>Stella</taxon>
    </lineage>
</organism>
<gene>
    <name evidence="6" type="ORF">EDC65_3849</name>
</gene>
<protein>
    <submittedName>
        <fullName evidence="6">Peptide/nickel transport system substrate-binding protein</fullName>
    </submittedName>
</protein>
<keyword evidence="3 4" id="KW-0732">Signal</keyword>
<evidence type="ECO:0000256" key="4">
    <source>
        <dbReference type="SAM" id="SignalP"/>
    </source>
</evidence>
<sequence>MSLVRPIATLLAGALAAGMLAAAPAAAQAPADPPRGGTMNIIISPEPPTLMLGINQTTPAAIVGGKIYESLLRYDFDLKPMPGLAKSWTVSPDGLTYTFKLQEGVKWHDGTPFTADDVVFSTKTYLTAVHPRSRPIFQRAEEITAPDPLTVVFKLKGPFAPFIMAWEPSTAPIVPKHIYEGTDFRTNPANNKPIGTGPFKLKEWVRGSHIHFVRNDDYWQKGKPYLDAIYYRVLPDASARVVAMETGQTHLSAFADIETFEVPRLKALPNLEMTTKGYEYLAQIVWLDFNLRNKPFDDRRFRQAVYHAIDRNFLRDRIWFGLGKPATGPIHSSIPHYDANVPKYPFDPKKAEALLDEMGLKRGADGVRARITLDQLPYGDVYIRAGEYIRQALGRIGVQVNLRSADVATWGDRVRNWDYDMTLQVLSQLGHPALGVSRLYVSSNIRKGVLFSNVNGYSNPRIDELFDKAAVAVDPAEAQKMYTEIQKILVEDVPVAWLLELDFPTFIDKRFGNVVTSAIGVRDGFADVFMRR</sequence>
<feature type="domain" description="Solute-binding protein family 5" evidence="5">
    <location>
        <begin position="79"/>
        <end position="428"/>
    </location>
</feature>
<dbReference type="SUPFAM" id="SSF53850">
    <property type="entry name" value="Periplasmic binding protein-like II"/>
    <property type="match status" value="1"/>
</dbReference>
<reference evidence="6 7" key="1">
    <citation type="submission" date="2018-11" db="EMBL/GenBank/DDBJ databases">
        <title>Genomic Encyclopedia of Type Strains, Phase IV (KMG-IV): sequencing the most valuable type-strain genomes for metagenomic binning, comparative biology and taxonomic classification.</title>
        <authorList>
            <person name="Goeker M."/>
        </authorList>
    </citation>
    <scope>NUCLEOTIDE SEQUENCE [LARGE SCALE GENOMIC DNA]</scope>
    <source>
        <strain evidence="6 7">DSM 5900</strain>
    </source>
</reference>
<dbReference type="PIRSF" id="PIRSF002741">
    <property type="entry name" value="MppA"/>
    <property type="match status" value="1"/>
</dbReference>
<comment type="similarity">
    <text evidence="2">Belongs to the bacterial solute-binding protein 5 family.</text>
</comment>
<feature type="chain" id="PRO_5018032210" evidence="4">
    <location>
        <begin position="28"/>
        <end position="532"/>
    </location>
</feature>
<comment type="caution">
    <text evidence="6">The sequence shown here is derived from an EMBL/GenBank/DDBJ whole genome shotgun (WGS) entry which is preliminary data.</text>
</comment>
<proteinExistence type="inferred from homology"/>
<name>A0A3N1L537_9PROT</name>
<evidence type="ECO:0000313" key="7">
    <source>
        <dbReference type="Proteomes" id="UP000278222"/>
    </source>
</evidence>
<evidence type="ECO:0000256" key="3">
    <source>
        <dbReference type="ARBA" id="ARBA00022729"/>
    </source>
</evidence>